<dbReference type="AlphaFoldDB" id="A0A9Q3BZ44"/>
<evidence type="ECO:0000256" key="1">
    <source>
        <dbReference type="ARBA" id="ARBA00008045"/>
    </source>
</evidence>
<keyword evidence="2" id="KW-0143">Chaperone</keyword>
<comment type="caution">
    <text evidence="4">The sequence shown here is derived from an EMBL/GenBank/DDBJ whole genome shotgun (WGS) entry which is preliminary data.</text>
</comment>
<accession>A0A9Q3BZ44</accession>
<dbReference type="EMBL" id="AVOT02003639">
    <property type="protein sequence ID" value="MBW0474127.1"/>
    <property type="molecule type" value="Genomic_DNA"/>
</dbReference>
<dbReference type="GO" id="GO:0016272">
    <property type="term" value="C:prefoldin complex"/>
    <property type="evidence" value="ECO:0007669"/>
    <property type="project" value="InterPro"/>
</dbReference>
<evidence type="ECO:0000313" key="4">
    <source>
        <dbReference type="EMBL" id="MBW0474127.1"/>
    </source>
</evidence>
<name>A0A9Q3BZ44_9BASI</name>
<evidence type="ECO:0000256" key="3">
    <source>
        <dbReference type="SAM" id="Coils"/>
    </source>
</evidence>
<dbReference type="GO" id="GO:0006457">
    <property type="term" value="P:protein folding"/>
    <property type="evidence" value="ECO:0007669"/>
    <property type="project" value="InterPro"/>
</dbReference>
<evidence type="ECO:0000313" key="5">
    <source>
        <dbReference type="Proteomes" id="UP000765509"/>
    </source>
</evidence>
<dbReference type="InterPro" id="IPR027235">
    <property type="entry name" value="PFD2"/>
</dbReference>
<dbReference type="CDD" id="cd23163">
    <property type="entry name" value="Prefoldin_2"/>
    <property type="match status" value="1"/>
</dbReference>
<proteinExistence type="inferred from homology"/>
<comment type="similarity">
    <text evidence="1">Belongs to the prefoldin subunit beta family.</text>
</comment>
<protein>
    <recommendedName>
        <fullName evidence="6">Prefoldin subunit 2</fullName>
    </recommendedName>
</protein>
<sequence length="146" mass="17072">MSNCPIGSLGIWNRWLLEKVTIMNATNLFESTASQRPSNQEIVNTIRTLREEIQEITAKASQLERDSEEHSVVIETLKKTEPKRKCFRMIGGILMERTVQEILPDLQEHRKNIEELLKSLVSQYQKKNDEMLEYQTKWNVKVSIEP</sequence>
<dbReference type="InterPro" id="IPR002777">
    <property type="entry name" value="PFD_beta-like"/>
</dbReference>
<feature type="coiled-coil region" evidence="3">
    <location>
        <begin position="39"/>
        <end position="66"/>
    </location>
</feature>
<gene>
    <name evidence="4" type="ORF">O181_013842</name>
</gene>
<dbReference type="FunFam" id="1.10.287.370:FF:000002">
    <property type="entry name" value="Prefoldin subunit 2"/>
    <property type="match status" value="1"/>
</dbReference>
<dbReference type="Proteomes" id="UP000765509">
    <property type="component" value="Unassembled WGS sequence"/>
</dbReference>
<dbReference type="OrthoDB" id="29646at2759"/>
<keyword evidence="5" id="KW-1185">Reference proteome</keyword>
<feature type="coiled-coil region" evidence="3">
    <location>
        <begin position="106"/>
        <end position="137"/>
    </location>
</feature>
<keyword evidence="3" id="KW-0175">Coiled coil</keyword>
<dbReference type="Gene3D" id="1.10.287.370">
    <property type="match status" value="1"/>
</dbReference>
<evidence type="ECO:0008006" key="6">
    <source>
        <dbReference type="Google" id="ProtNLM"/>
    </source>
</evidence>
<dbReference type="SUPFAM" id="SSF46579">
    <property type="entry name" value="Prefoldin"/>
    <property type="match status" value="1"/>
</dbReference>
<reference evidence="4" key="1">
    <citation type="submission" date="2021-03" db="EMBL/GenBank/DDBJ databases">
        <title>Draft genome sequence of rust myrtle Austropuccinia psidii MF-1, a brazilian biotype.</title>
        <authorList>
            <person name="Quecine M.C."/>
            <person name="Pachon D.M.R."/>
            <person name="Bonatelli M.L."/>
            <person name="Correr F.H."/>
            <person name="Franceschini L.M."/>
            <person name="Leite T.F."/>
            <person name="Margarido G.R.A."/>
            <person name="Almeida C.A."/>
            <person name="Ferrarezi J.A."/>
            <person name="Labate C.A."/>
        </authorList>
    </citation>
    <scope>NUCLEOTIDE SEQUENCE</scope>
    <source>
        <strain evidence="4">MF-1</strain>
    </source>
</reference>
<dbReference type="InterPro" id="IPR009053">
    <property type="entry name" value="Prefoldin"/>
</dbReference>
<organism evidence="4 5">
    <name type="scientific">Austropuccinia psidii MF-1</name>
    <dbReference type="NCBI Taxonomy" id="1389203"/>
    <lineage>
        <taxon>Eukaryota</taxon>
        <taxon>Fungi</taxon>
        <taxon>Dikarya</taxon>
        <taxon>Basidiomycota</taxon>
        <taxon>Pucciniomycotina</taxon>
        <taxon>Pucciniomycetes</taxon>
        <taxon>Pucciniales</taxon>
        <taxon>Sphaerophragmiaceae</taxon>
        <taxon>Austropuccinia</taxon>
    </lineage>
</organism>
<evidence type="ECO:0000256" key="2">
    <source>
        <dbReference type="ARBA" id="ARBA00023186"/>
    </source>
</evidence>
<dbReference type="Pfam" id="PF01920">
    <property type="entry name" value="Prefoldin_2"/>
    <property type="match status" value="1"/>
</dbReference>
<dbReference type="GO" id="GO:0051082">
    <property type="term" value="F:unfolded protein binding"/>
    <property type="evidence" value="ECO:0007669"/>
    <property type="project" value="InterPro"/>
</dbReference>
<dbReference type="PANTHER" id="PTHR13303">
    <property type="entry name" value="PREFOLDIN SUBUNIT 2"/>
    <property type="match status" value="1"/>
</dbReference>